<feature type="compositionally biased region" description="Basic and acidic residues" evidence="1">
    <location>
        <begin position="67"/>
        <end position="81"/>
    </location>
</feature>
<name>B6VJI5_9NOCA</name>
<accession>B6VJI5</accession>
<sequence length="122" mass="14410">MYWSLHHARYCPLRAVPRSINRARTTLRRRRYGGAGGATAPDLDYRSTPTSLRSSPPAGRTLRHRPRLEPEHRTRGQSCDRRNRRRTFRCSRAARWACRFARLAPDYRLIFTTDWRRPTSCV</sequence>
<evidence type="ECO:0000256" key="1">
    <source>
        <dbReference type="SAM" id="MobiDB-lite"/>
    </source>
</evidence>
<feature type="compositionally biased region" description="Low complexity" evidence="1">
    <location>
        <begin position="46"/>
        <end position="57"/>
    </location>
</feature>
<reference evidence="2" key="1">
    <citation type="submission" date="2008-10" db="EMBL/GenBank/DDBJ databases">
        <title>Functional identification of cinnamic acid operon in Rhodococcus sp. strain T104.</title>
        <authorList>
            <person name="Shin S."/>
            <person name="Choi K.Y."/>
            <person name="Kim E."/>
        </authorList>
    </citation>
    <scope>NUCLEOTIDE SEQUENCE</scope>
    <source>
        <strain evidence="2">T104</strain>
    </source>
</reference>
<dbReference type="AlphaFoldDB" id="B6VJI5"/>
<dbReference type="EMBL" id="FJ418564">
    <property type="protein sequence ID" value="ACJ12441.1"/>
    <property type="molecule type" value="Genomic_DNA"/>
</dbReference>
<protein>
    <submittedName>
        <fullName evidence="2">Uncharacterized protein</fullName>
    </submittedName>
</protein>
<organism evidence="2">
    <name type="scientific">Rhodococcus sp. T104</name>
    <dbReference type="NCBI Taxonomy" id="230533"/>
    <lineage>
        <taxon>Bacteria</taxon>
        <taxon>Bacillati</taxon>
        <taxon>Actinomycetota</taxon>
        <taxon>Actinomycetes</taxon>
        <taxon>Mycobacteriales</taxon>
        <taxon>Nocardiaceae</taxon>
        <taxon>Rhodococcus</taxon>
    </lineage>
</organism>
<evidence type="ECO:0000313" key="2">
    <source>
        <dbReference type="EMBL" id="ACJ12441.1"/>
    </source>
</evidence>
<feature type="region of interest" description="Disordered" evidence="1">
    <location>
        <begin position="24"/>
        <end position="85"/>
    </location>
</feature>
<proteinExistence type="predicted"/>